<dbReference type="InterPro" id="IPR023313">
    <property type="entry name" value="UBQ-conjugating_AS"/>
</dbReference>
<dbReference type="VEuPathDB" id="AmoebaDB:DICPUDRAFT_51972"/>
<dbReference type="PROSITE" id="PS50234">
    <property type="entry name" value="VWFA"/>
    <property type="match status" value="1"/>
</dbReference>
<dbReference type="Pfam" id="PF00179">
    <property type="entry name" value="UQ_con"/>
    <property type="match status" value="1"/>
</dbReference>
<dbReference type="Pfam" id="PF11976">
    <property type="entry name" value="Rad60-SLD"/>
    <property type="match status" value="1"/>
</dbReference>
<dbReference type="OMA" id="GRCYCPQ"/>
<accession>F0Z659</accession>
<dbReference type="Gene3D" id="3.10.110.10">
    <property type="entry name" value="Ubiquitin Conjugating Enzyme"/>
    <property type="match status" value="1"/>
</dbReference>
<dbReference type="PROSITE" id="PS50053">
    <property type="entry name" value="UBIQUITIN_2"/>
    <property type="match status" value="1"/>
</dbReference>
<feature type="active site" description="Glycyl thioester intermediate" evidence="3">
    <location>
        <position position="461"/>
    </location>
</feature>
<proteinExistence type="predicted"/>
<keyword evidence="2" id="KW-0833">Ubl conjugation pathway</keyword>
<dbReference type="AlphaFoldDB" id="F0Z659"/>
<keyword evidence="8" id="KW-1185">Reference proteome</keyword>
<gene>
    <name evidence="7" type="ORF">DICPUDRAFT_51972</name>
</gene>
<dbReference type="PANTHER" id="PTHR24068">
    <property type="entry name" value="UBIQUITIN-CONJUGATING ENZYME E2"/>
    <property type="match status" value="1"/>
</dbReference>
<dbReference type="GO" id="GO:0061631">
    <property type="term" value="F:ubiquitin conjugating enzyme activity"/>
    <property type="evidence" value="ECO:0000318"/>
    <property type="project" value="GO_Central"/>
</dbReference>
<dbReference type="FunCoup" id="F0Z659">
    <property type="interactions" value="38"/>
</dbReference>
<evidence type="ECO:0000313" key="8">
    <source>
        <dbReference type="Proteomes" id="UP000001064"/>
    </source>
</evidence>
<dbReference type="InterPro" id="IPR000626">
    <property type="entry name" value="Ubiquitin-like_dom"/>
</dbReference>
<dbReference type="SUPFAM" id="SSF54236">
    <property type="entry name" value="Ubiquitin-like"/>
    <property type="match status" value="1"/>
</dbReference>
<evidence type="ECO:0000256" key="3">
    <source>
        <dbReference type="PROSITE-ProRule" id="PRU10133"/>
    </source>
</evidence>
<evidence type="ECO:0000259" key="6">
    <source>
        <dbReference type="PROSITE" id="PS50234"/>
    </source>
</evidence>
<name>F0Z659_DICPU</name>
<dbReference type="Gene3D" id="3.10.20.90">
    <property type="entry name" value="Phosphatidylinositol 3-kinase Catalytic Subunit, Chain A, domain 1"/>
    <property type="match status" value="1"/>
</dbReference>
<protein>
    <recommendedName>
        <fullName evidence="9">Ubiquitin-conjugating enzyme E2</fullName>
    </recommendedName>
</protein>
<evidence type="ECO:0000256" key="2">
    <source>
        <dbReference type="ARBA" id="ARBA00022786"/>
    </source>
</evidence>
<dbReference type="PROSITE" id="PS50127">
    <property type="entry name" value="UBC_2"/>
    <property type="match status" value="1"/>
</dbReference>
<dbReference type="eggNOG" id="KOG0417">
    <property type="taxonomic scope" value="Eukaryota"/>
</dbReference>
<sequence>MPLSIELDNKNKKIMIPFKNSMTIKELMESAVKRAGLSQNDTFTLEYNNAELFEDDTLEQLGIQDNTVLLLKSLNNMVQVTSISDNNNTVIPTTTTTTTATNTVAIGTSQVISCIDVIVIDLSGSMSAPAFMGSYKPGELEMKRIEFAQALFQTFIDKMVSYELPAVCGLVCFGSVAKLTFGITKNFDSFSTELGEIQANMGGTSLWEAIVLAAKTIVDFRNNPPSDIKLAEPEKLFCRVFCLTDGQDTSNYPLYDAYSYLKKNRIVLDSIPIGEISQLLLALSTGTGGSCFVADTAQEGIGLFEREALLSLGCRENFNHDGVDVPDINELKKLGGIFQKSIERKADSQSTVTCKSVVDTNTMESSGLSRGPSGKRLVKEYNNLVNDISSDPTQYPYSVYVGENNLSTWKFILKGPVDSLYENGSFVISFNFPDDYPMKPPKVRFLTKIYHCNINNDGSICLDILKDSWSPSLTVGKILLSLQALMVNPNPNDPLDVVKAGVYRDSLETYNNKAREWVSTYASFSLDDLKKAHGLE</sequence>
<dbReference type="KEGG" id="dpp:DICPUDRAFT_51972"/>
<feature type="domain" description="UBC core" evidence="5">
    <location>
        <begin position="372"/>
        <end position="523"/>
    </location>
</feature>
<dbReference type="GeneID" id="10503348"/>
<dbReference type="InParanoid" id="F0Z659"/>
<dbReference type="EMBL" id="GL870941">
    <property type="protein sequence ID" value="EGC40543.1"/>
    <property type="molecule type" value="Genomic_DNA"/>
</dbReference>
<keyword evidence="1" id="KW-0808">Transferase</keyword>
<dbReference type="SUPFAM" id="SSF54495">
    <property type="entry name" value="UBC-like"/>
    <property type="match status" value="1"/>
</dbReference>
<dbReference type="InterPro" id="IPR002035">
    <property type="entry name" value="VWF_A"/>
</dbReference>
<dbReference type="InterPro" id="IPR016135">
    <property type="entry name" value="UBQ-conjugating_enzyme/RWD"/>
</dbReference>
<evidence type="ECO:0000259" key="4">
    <source>
        <dbReference type="PROSITE" id="PS50053"/>
    </source>
</evidence>
<dbReference type="PROSITE" id="PS00183">
    <property type="entry name" value="UBC_1"/>
    <property type="match status" value="1"/>
</dbReference>
<organism evidence="7 8">
    <name type="scientific">Dictyostelium purpureum</name>
    <name type="common">Slime mold</name>
    <dbReference type="NCBI Taxonomy" id="5786"/>
    <lineage>
        <taxon>Eukaryota</taxon>
        <taxon>Amoebozoa</taxon>
        <taxon>Evosea</taxon>
        <taxon>Eumycetozoa</taxon>
        <taxon>Dictyostelia</taxon>
        <taxon>Dictyosteliales</taxon>
        <taxon>Dictyosteliaceae</taxon>
        <taxon>Dictyostelium</taxon>
    </lineage>
</organism>
<dbReference type="FunFam" id="3.40.50.410:FF:000111">
    <property type="entry name" value="Uncharacterized protein"/>
    <property type="match status" value="1"/>
</dbReference>
<evidence type="ECO:0000313" key="7">
    <source>
        <dbReference type="EMBL" id="EGC40543.1"/>
    </source>
</evidence>
<dbReference type="InterPro" id="IPR029071">
    <property type="entry name" value="Ubiquitin-like_domsf"/>
</dbReference>
<evidence type="ECO:0000256" key="1">
    <source>
        <dbReference type="ARBA" id="ARBA00022679"/>
    </source>
</evidence>
<evidence type="ECO:0008006" key="9">
    <source>
        <dbReference type="Google" id="ProtNLM"/>
    </source>
</evidence>
<dbReference type="InterPro" id="IPR000608">
    <property type="entry name" value="UBC"/>
</dbReference>
<dbReference type="Pfam" id="PF13519">
    <property type="entry name" value="VWA_2"/>
    <property type="match status" value="1"/>
</dbReference>
<feature type="domain" description="Ubiquitin-like" evidence="4">
    <location>
        <begin position="1"/>
        <end position="71"/>
    </location>
</feature>
<dbReference type="Proteomes" id="UP000001064">
    <property type="component" value="Unassembled WGS sequence"/>
</dbReference>
<reference evidence="8" key="1">
    <citation type="journal article" date="2011" name="Genome Biol.">
        <title>Comparative genomics of the social amoebae Dictyostelium discoideum and Dictyostelium purpureum.</title>
        <authorList>
            <consortium name="US DOE Joint Genome Institute (JGI-PGF)"/>
            <person name="Sucgang R."/>
            <person name="Kuo A."/>
            <person name="Tian X."/>
            <person name="Salerno W."/>
            <person name="Parikh A."/>
            <person name="Feasley C.L."/>
            <person name="Dalin E."/>
            <person name="Tu H."/>
            <person name="Huang E."/>
            <person name="Barry K."/>
            <person name="Lindquist E."/>
            <person name="Shapiro H."/>
            <person name="Bruce D."/>
            <person name="Schmutz J."/>
            <person name="Salamov A."/>
            <person name="Fey P."/>
            <person name="Gaudet P."/>
            <person name="Anjard C."/>
            <person name="Babu M.M."/>
            <person name="Basu S."/>
            <person name="Bushmanova Y."/>
            <person name="van der Wel H."/>
            <person name="Katoh-Kurasawa M."/>
            <person name="Dinh C."/>
            <person name="Coutinho P.M."/>
            <person name="Saito T."/>
            <person name="Elias M."/>
            <person name="Schaap P."/>
            <person name="Kay R.R."/>
            <person name="Henrissat B."/>
            <person name="Eichinger L."/>
            <person name="Rivero F."/>
            <person name="Putnam N.H."/>
            <person name="West C.M."/>
            <person name="Loomis W.F."/>
            <person name="Chisholm R.L."/>
            <person name="Shaulsky G."/>
            <person name="Strassmann J.E."/>
            <person name="Queller D.C."/>
            <person name="Kuspa A."/>
            <person name="Grigoriev I.V."/>
        </authorList>
    </citation>
    <scope>NUCLEOTIDE SEQUENCE [LARGE SCALE GENOMIC DNA]</scope>
    <source>
        <strain evidence="8">QSDP1</strain>
    </source>
</reference>
<dbReference type="RefSeq" id="XP_003282879.1">
    <property type="nucleotide sequence ID" value="XM_003282831.1"/>
</dbReference>
<dbReference type="STRING" id="5786.F0Z659"/>
<dbReference type="GO" id="GO:0000209">
    <property type="term" value="P:protein polyubiquitination"/>
    <property type="evidence" value="ECO:0000318"/>
    <property type="project" value="GO_Central"/>
</dbReference>
<dbReference type="OrthoDB" id="17829at2759"/>
<dbReference type="FunFam" id="3.10.110.10:FF:000152">
    <property type="entry name" value="Uncharacterized protein"/>
    <property type="match status" value="1"/>
</dbReference>
<evidence type="ECO:0000259" key="5">
    <source>
        <dbReference type="PROSITE" id="PS50127"/>
    </source>
</evidence>
<dbReference type="CDD" id="cd01763">
    <property type="entry name" value="Ubl_SUMO_like"/>
    <property type="match status" value="1"/>
</dbReference>
<dbReference type="CDD" id="cd00198">
    <property type="entry name" value="vWFA"/>
    <property type="match status" value="1"/>
</dbReference>
<dbReference type="Gene3D" id="3.40.50.410">
    <property type="entry name" value="von Willebrand factor, type A domain"/>
    <property type="match status" value="1"/>
</dbReference>
<feature type="domain" description="VWFA" evidence="6">
    <location>
        <begin position="117"/>
        <end position="342"/>
    </location>
</feature>
<dbReference type="SMART" id="SM00212">
    <property type="entry name" value="UBCc"/>
    <property type="match status" value="1"/>
</dbReference>
<dbReference type="InterPro" id="IPR022617">
    <property type="entry name" value="Rad60/SUMO-like_dom"/>
</dbReference>
<dbReference type="SUPFAM" id="SSF53300">
    <property type="entry name" value="vWA-like"/>
    <property type="match status" value="1"/>
</dbReference>
<dbReference type="InterPro" id="IPR036465">
    <property type="entry name" value="vWFA_dom_sf"/>
</dbReference>
<dbReference type="GO" id="GO:0005634">
    <property type="term" value="C:nucleus"/>
    <property type="evidence" value="ECO:0000318"/>
    <property type="project" value="GO_Central"/>
</dbReference>